<dbReference type="EMBL" id="FPHQ01000119">
    <property type="protein sequence ID" value="SFV76491.1"/>
    <property type="molecule type" value="Genomic_DNA"/>
</dbReference>
<reference evidence="2" key="1">
    <citation type="submission" date="2016-10" db="EMBL/GenBank/DDBJ databases">
        <authorList>
            <person name="de Groot N.N."/>
        </authorList>
    </citation>
    <scope>NUCLEOTIDE SEQUENCE</scope>
</reference>
<name>A0A1W1D7A2_9ZZZZ</name>
<proteinExistence type="predicted"/>
<dbReference type="Pfam" id="PF13036">
    <property type="entry name" value="LpoB"/>
    <property type="match status" value="1"/>
</dbReference>
<gene>
    <name evidence="2" type="ORF">MNB_SUP05-10-271</name>
</gene>
<evidence type="ECO:0000256" key="1">
    <source>
        <dbReference type="SAM" id="MobiDB-lite"/>
    </source>
</evidence>
<dbReference type="InterPro" id="IPR014094">
    <property type="entry name" value="LpoB"/>
</dbReference>
<organism evidence="2">
    <name type="scientific">hydrothermal vent metagenome</name>
    <dbReference type="NCBI Taxonomy" id="652676"/>
    <lineage>
        <taxon>unclassified sequences</taxon>
        <taxon>metagenomes</taxon>
        <taxon>ecological metagenomes</taxon>
    </lineage>
</organism>
<accession>A0A1W1D7A2</accession>
<dbReference type="Gene3D" id="3.40.50.10610">
    <property type="entry name" value="ABC-type transport auxiliary lipoprotein component"/>
    <property type="match status" value="1"/>
</dbReference>
<evidence type="ECO:0000313" key="2">
    <source>
        <dbReference type="EMBL" id="SFV76491.1"/>
    </source>
</evidence>
<sequence>MNIKKMINYSIFLVLVFLTGVTLAKIEYVTVSAQGSGITKNDAIQEAIVNAISQVNGVKVASKIKSEFSYNSDSENGAEQSNSHESFQKSVNTKTKGVVQSWDVISEQAPIGNDPIFSFWGVEIEATIAKYKASIQSDRLRMAVVPFRILSTVTEIDFERLFEKSLNSYLTQSRKFAMIDRKYSYEQQQELRLVQGDNFKTEEAARAGNQLGVDYLVLGVIDNANRKTSITHMRVVDKKIARSSTQIDLSFRIIDVATGQIKHAGEYSQSFAGGVSINSIASKVADSVGNDIINAIYPILVVDIDGDRVTLGQGGKTLKIGDKLKLIKYGEKIHDPYTGESLGYTEIEIGIVKITSVQSKLSIAEVVKLTVSGIDHQDKMIVRPINLVKKDSAQEGVVETEKEIKKNSRDFEKDDDW</sequence>
<feature type="region of interest" description="Disordered" evidence="1">
    <location>
        <begin position="398"/>
        <end position="417"/>
    </location>
</feature>
<protein>
    <submittedName>
        <fullName evidence="2">Putative periplasmic protein</fullName>
    </submittedName>
</protein>
<dbReference type="AlphaFoldDB" id="A0A1W1D7A2"/>